<dbReference type="Proteomes" id="UP000076532">
    <property type="component" value="Unassembled WGS sequence"/>
</dbReference>
<feature type="compositionally biased region" description="Polar residues" evidence="1">
    <location>
        <begin position="35"/>
        <end position="56"/>
    </location>
</feature>
<reference evidence="2 3" key="1">
    <citation type="journal article" date="2016" name="Mol. Biol. Evol.">
        <title>Comparative Genomics of Early-Diverging Mushroom-Forming Fungi Provides Insights into the Origins of Lignocellulose Decay Capabilities.</title>
        <authorList>
            <person name="Nagy L.G."/>
            <person name="Riley R."/>
            <person name="Tritt A."/>
            <person name="Adam C."/>
            <person name="Daum C."/>
            <person name="Floudas D."/>
            <person name="Sun H."/>
            <person name="Yadav J.S."/>
            <person name="Pangilinan J."/>
            <person name="Larsson K.H."/>
            <person name="Matsuura K."/>
            <person name="Barry K."/>
            <person name="Labutti K."/>
            <person name="Kuo R."/>
            <person name="Ohm R.A."/>
            <person name="Bhattacharya S.S."/>
            <person name="Shirouzu T."/>
            <person name="Yoshinaga Y."/>
            <person name="Martin F.M."/>
            <person name="Grigoriev I.V."/>
            <person name="Hibbett D.S."/>
        </authorList>
    </citation>
    <scope>NUCLEOTIDE SEQUENCE [LARGE SCALE GENOMIC DNA]</scope>
    <source>
        <strain evidence="2 3">CBS 109695</strain>
    </source>
</reference>
<gene>
    <name evidence="2" type="ORF">FIBSPDRAFT_874705</name>
</gene>
<evidence type="ECO:0000256" key="1">
    <source>
        <dbReference type="SAM" id="MobiDB-lite"/>
    </source>
</evidence>
<name>A0A165X7N1_9AGAM</name>
<keyword evidence="3" id="KW-1185">Reference proteome</keyword>
<sequence length="97" mass="10416">MHSGICIQRTSGGTPVNRYLIQTGSRAEGFRQDDTGTTATHSGAQGIFSDSPSPNARSPGAYDEPTTFFALPPIRHISIKLDSDIENFALPLRVAEP</sequence>
<evidence type="ECO:0000313" key="2">
    <source>
        <dbReference type="EMBL" id="KZP08287.1"/>
    </source>
</evidence>
<evidence type="ECO:0000313" key="3">
    <source>
        <dbReference type="Proteomes" id="UP000076532"/>
    </source>
</evidence>
<feature type="region of interest" description="Disordered" evidence="1">
    <location>
        <begin position="25"/>
        <end position="61"/>
    </location>
</feature>
<dbReference type="EMBL" id="KV417725">
    <property type="protein sequence ID" value="KZP08287.1"/>
    <property type="molecule type" value="Genomic_DNA"/>
</dbReference>
<accession>A0A165X7N1</accession>
<protein>
    <submittedName>
        <fullName evidence="2">Uncharacterized protein</fullName>
    </submittedName>
</protein>
<organism evidence="2 3">
    <name type="scientific">Athelia psychrophila</name>
    <dbReference type="NCBI Taxonomy" id="1759441"/>
    <lineage>
        <taxon>Eukaryota</taxon>
        <taxon>Fungi</taxon>
        <taxon>Dikarya</taxon>
        <taxon>Basidiomycota</taxon>
        <taxon>Agaricomycotina</taxon>
        <taxon>Agaricomycetes</taxon>
        <taxon>Agaricomycetidae</taxon>
        <taxon>Atheliales</taxon>
        <taxon>Atheliaceae</taxon>
        <taxon>Athelia</taxon>
    </lineage>
</organism>
<proteinExistence type="predicted"/>
<dbReference type="AlphaFoldDB" id="A0A165X7N1"/>